<gene>
    <name evidence="8" type="ORF">C8A01DRAFT_47218</name>
</gene>
<feature type="domain" description="Protein kinase" evidence="7">
    <location>
        <begin position="346"/>
        <end position="611"/>
    </location>
</feature>
<evidence type="ECO:0000256" key="1">
    <source>
        <dbReference type="ARBA" id="ARBA00005575"/>
    </source>
</evidence>
<dbReference type="CDD" id="cd05117">
    <property type="entry name" value="STKc_CAMK"/>
    <property type="match status" value="1"/>
</dbReference>
<protein>
    <submittedName>
        <fullName evidence="8">Kinase-like domain-containing protein</fullName>
    </submittedName>
</protein>
<dbReference type="PROSITE" id="PS00108">
    <property type="entry name" value="PROTEIN_KINASE_ST"/>
    <property type="match status" value="1"/>
</dbReference>
<dbReference type="InterPro" id="IPR017441">
    <property type="entry name" value="Protein_kinase_ATP_BS"/>
</dbReference>
<dbReference type="Pfam" id="PF00069">
    <property type="entry name" value="Pkinase"/>
    <property type="match status" value="1"/>
</dbReference>
<keyword evidence="2 4" id="KW-0547">Nucleotide-binding</keyword>
<feature type="compositionally biased region" description="Polar residues" evidence="5">
    <location>
        <begin position="151"/>
        <end position="168"/>
    </location>
</feature>
<dbReference type="InterPro" id="IPR011009">
    <property type="entry name" value="Kinase-like_dom_sf"/>
</dbReference>
<dbReference type="SMART" id="SM00220">
    <property type="entry name" value="S_TKc"/>
    <property type="match status" value="1"/>
</dbReference>
<comment type="caution">
    <text evidence="8">The sequence shown here is derived from an EMBL/GenBank/DDBJ whole genome shotgun (WGS) entry which is preliminary data.</text>
</comment>
<dbReference type="FunFam" id="1.10.510.10:FF:001380">
    <property type="entry name" value="Checkpoint kinase 2-like protein"/>
    <property type="match status" value="1"/>
</dbReference>
<comment type="similarity">
    <text evidence="1">Belongs to the protein kinase superfamily. CAMK Ser/Thr protein kinase family. CHEK2 subfamily.</text>
</comment>
<keyword evidence="3 4" id="KW-0067">ATP-binding</keyword>
<dbReference type="Proteomes" id="UP001303115">
    <property type="component" value="Unassembled WGS sequence"/>
</dbReference>
<feature type="region of interest" description="Disordered" evidence="5">
    <location>
        <begin position="232"/>
        <end position="252"/>
    </location>
</feature>
<keyword evidence="8" id="KW-0808">Transferase</keyword>
<evidence type="ECO:0000259" key="6">
    <source>
        <dbReference type="PROSITE" id="PS50006"/>
    </source>
</evidence>
<dbReference type="Gene3D" id="1.10.510.10">
    <property type="entry name" value="Transferase(Phosphotransferase) domain 1"/>
    <property type="match status" value="1"/>
</dbReference>
<dbReference type="AlphaFoldDB" id="A0AAN6SQE5"/>
<dbReference type="SUPFAM" id="SSF56112">
    <property type="entry name" value="Protein kinase-like (PK-like)"/>
    <property type="match status" value="1"/>
</dbReference>
<dbReference type="InterPro" id="IPR008984">
    <property type="entry name" value="SMAD_FHA_dom_sf"/>
</dbReference>
<feature type="compositionally biased region" description="Basic residues" evidence="5">
    <location>
        <begin position="737"/>
        <end position="748"/>
    </location>
</feature>
<evidence type="ECO:0000256" key="3">
    <source>
        <dbReference type="ARBA" id="ARBA00022840"/>
    </source>
</evidence>
<dbReference type="GO" id="GO:0005524">
    <property type="term" value="F:ATP binding"/>
    <property type="evidence" value="ECO:0007669"/>
    <property type="project" value="UniProtKB-UniRule"/>
</dbReference>
<dbReference type="Gene3D" id="2.60.200.20">
    <property type="match status" value="1"/>
</dbReference>
<evidence type="ECO:0000313" key="8">
    <source>
        <dbReference type="EMBL" id="KAK4039259.1"/>
    </source>
</evidence>
<feature type="region of interest" description="Disordered" evidence="5">
    <location>
        <begin position="74"/>
        <end position="168"/>
    </location>
</feature>
<dbReference type="Pfam" id="PF00498">
    <property type="entry name" value="FHA"/>
    <property type="match status" value="1"/>
</dbReference>
<dbReference type="PROSITE" id="PS50011">
    <property type="entry name" value="PROTEIN_KINASE_DOM"/>
    <property type="match status" value="1"/>
</dbReference>
<keyword evidence="8" id="KW-0418">Kinase</keyword>
<dbReference type="SUPFAM" id="SSF49879">
    <property type="entry name" value="SMAD/FHA domain"/>
    <property type="match status" value="1"/>
</dbReference>
<feature type="binding site" evidence="4">
    <location>
        <position position="375"/>
    </location>
    <ligand>
        <name>ATP</name>
        <dbReference type="ChEBI" id="CHEBI:30616"/>
    </ligand>
</feature>
<dbReference type="PROSITE" id="PS50006">
    <property type="entry name" value="FHA_DOMAIN"/>
    <property type="match status" value="1"/>
</dbReference>
<dbReference type="InterPro" id="IPR000719">
    <property type="entry name" value="Prot_kinase_dom"/>
</dbReference>
<feature type="compositionally biased region" description="Basic and acidic residues" evidence="5">
    <location>
        <begin position="80"/>
        <end position="99"/>
    </location>
</feature>
<evidence type="ECO:0000256" key="5">
    <source>
        <dbReference type="SAM" id="MobiDB-lite"/>
    </source>
</evidence>
<keyword evidence="9" id="KW-1185">Reference proteome</keyword>
<dbReference type="InterPro" id="IPR000253">
    <property type="entry name" value="FHA_dom"/>
</dbReference>
<dbReference type="InterPro" id="IPR008271">
    <property type="entry name" value="Ser/Thr_kinase_AS"/>
</dbReference>
<sequence>MNRRPPSQLNLYFPARWSAGAADHSQVRPVTPPPQAKPRLGRCLLALYFASTLSSMAPLPPGTLRRLILWLQGSPGDENESFKKPRRSERLSQRVDDAGLKTPVQNRHHLPSPVTHLTSESTADFDKEATATPPQERPSQAARRRGDDNHSQGLAFSSPPQDTQAFSQQDIDPNAPLVEGVDELKEGVWGYFLPLDTRFVRAPVVFKPKGVCPPPAATPDPAAAAVARNGGRRGLRAPGKDQAQKDASPVSGGYIVGRHPECDIRVDDREVSNRHCVIFTENKHNDTVAVLEDLSMNGTFINGARLQRNDRRELREGDEISITSASAGFIFRYPRCRHGKPFAQQYTMKHELGSGHFAQVFLCNEKSTGDCYAVKRFTKKPDVDERSKYEGLHQEVAMLMGVGHPNILCLKETFNEPEAVYVVLELAPNGELFHYITVHQKLSEAEARKVFVQLFEGIKYLHDRNMVHRDIKPENILLMDNDLTVKIGDFGLAKIVGEASFTTTLCGTPSYVAPEILANHRARRYTKAVDIWSLGVVLYICLCGFPPFSDELKRADFPYDLADQIRKGLFDYPSPYWDPVGDPALDLIDSMLVVDPDKRFTVDQCLAHPWLTQKPPGVNDSTNGLVSGLAGLEMSRRAPFRERTLLSSINTCTVTDRVPAGAGRPEVKVYSKNPKGPMAAPPTPKREMRPDDNRDPGEFMEMGGKGDQELFGNDGASRYPTKDIAGEGPAGSEGKVKGKAKAKVKGGR</sequence>
<dbReference type="SMART" id="SM00240">
    <property type="entry name" value="FHA"/>
    <property type="match status" value="1"/>
</dbReference>
<accession>A0AAN6SQE5</accession>
<dbReference type="PROSITE" id="PS00107">
    <property type="entry name" value="PROTEIN_KINASE_ATP"/>
    <property type="match status" value="1"/>
</dbReference>
<feature type="region of interest" description="Disordered" evidence="5">
    <location>
        <begin position="663"/>
        <end position="748"/>
    </location>
</feature>
<dbReference type="EMBL" id="MU854405">
    <property type="protein sequence ID" value="KAK4039259.1"/>
    <property type="molecule type" value="Genomic_DNA"/>
</dbReference>
<feature type="domain" description="FHA" evidence="6">
    <location>
        <begin position="254"/>
        <end position="306"/>
    </location>
</feature>
<organism evidence="8 9">
    <name type="scientific">Parachaetomium inaequale</name>
    <dbReference type="NCBI Taxonomy" id="2588326"/>
    <lineage>
        <taxon>Eukaryota</taxon>
        <taxon>Fungi</taxon>
        <taxon>Dikarya</taxon>
        <taxon>Ascomycota</taxon>
        <taxon>Pezizomycotina</taxon>
        <taxon>Sordariomycetes</taxon>
        <taxon>Sordariomycetidae</taxon>
        <taxon>Sordariales</taxon>
        <taxon>Chaetomiaceae</taxon>
        <taxon>Parachaetomium</taxon>
    </lineage>
</organism>
<name>A0AAN6SQE5_9PEZI</name>
<reference evidence="9" key="1">
    <citation type="journal article" date="2023" name="Mol. Phylogenet. Evol.">
        <title>Genome-scale phylogeny and comparative genomics of the fungal order Sordariales.</title>
        <authorList>
            <person name="Hensen N."/>
            <person name="Bonometti L."/>
            <person name="Westerberg I."/>
            <person name="Brannstrom I.O."/>
            <person name="Guillou S."/>
            <person name="Cros-Aarteil S."/>
            <person name="Calhoun S."/>
            <person name="Haridas S."/>
            <person name="Kuo A."/>
            <person name="Mondo S."/>
            <person name="Pangilinan J."/>
            <person name="Riley R."/>
            <person name="LaButti K."/>
            <person name="Andreopoulos B."/>
            <person name="Lipzen A."/>
            <person name="Chen C."/>
            <person name="Yan M."/>
            <person name="Daum C."/>
            <person name="Ng V."/>
            <person name="Clum A."/>
            <person name="Steindorff A."/>
            <person name="Ohm R.A."/>
            <person name="Martin F."/>
            <person name="Silar P."/>
            <person name="Natvig D.O."/>
            <person name="Lalanne C."/>
            <person name="Gautier V."/>
            <person name="Ament-Velasquez S.L."/>
            <person name="Kruys A."/>
            <person name="Hutchinson M.I."/>
            <person name="Powell A.J."/>
            <person name="Barry K."/>
            <person name="Miller A.N."/>
            <person name="Grigoriev I.V."/>
            <person name="Debuchy R."/>
            <person name="Gladieux P."/>
            <person name="Hiltunen Thoren M."/>
            <person name="Johannesson H."/>
        </authorList>
    </citation>
    <scope>NUCLEOTIDE SEQUENCE [LARGE SCALE GENOMIC DNA]</scope>
    <source>
        <strain evidence="9">CBS 284.82</strain>
    </source>
</reference>
<feature type="compositionally biased region" description="Basic and acidic residues" evidence="5">
    <location>
        <begin position="684"/>
        <end position="697"/>
    </location>
</feature>
<evidence type="ECO:0000259" key="7">
    <source>
        <dbReference type="PROSITE" id="PS50011"/>
    </source>
</evidence>
<dbReference type="GO" id="GO:0004672">
    <property type="term" value="F:protein kinase activity"/>
    <property type="evidence" value="ECO:0007669"/>
    <property type="project" value="InterPro"/>
</dbReference>
<proteinExistence type="inferred from homology"/>
<evidence type="ECO:0000256" key="4">
    <source>
        <dbReference type="PROSITE-ProRule" id="PRU10141"/>
    </source>
</evidence>
<evidence type="ECO:0000313" key="9">
    <source>
        <dbReference type="Proteomes" id="UP001303115"/>
    </source>
</evidence>
<evidence type="ECO:0000256" key="2">
    <source>
        <dbReference type="ARBA" id="ARBA00022741"/>
    </source>
</evidence>
<dbReference type="PANTHER" id="PTHR24347">
    <property type="entry name" value="SERINE/THREONINE-PROTEIN KINASE"/>
    <property type="match status" value="1"/>
</dbReference>